<feature type="transmembrane region" description="Helical" evidence="1">
    <location>
        <begin position="102"/>
        <end position="123"/>
    </location>
</feature>
<dbReference type="AlphaFoldDB" id="U2CCD5"/>
<keyword evidence="1" id="KW-1133">Transmembrane helix</keyword>
<dbReference type="OrthoDB" id="1493027at2"/>
<reference evidence="4 5" key="1">
    <citation type="submission" date="2013-08" db="EMBL/GenBank/DDBJ databases">
        <authorList>
            <person name="Weinstock G."/>
            <person name="Sodergren E."/>
            <person name="Wylie T."/>
            <person name="Fulton L."/>
            <person name="Fulton R."/>
            <person name="Fronick C."/>
            <person name="O'Laughlin M."/>
            <person name="Godfrey J."/>
            <person name="Miner T."/>
            <person name="Herter B."/>
            <person name="Appelbaum E."/>
            <person name="Cordes M."/>
            <person name="Lek S."/>
            <person name="Wollam A."/>
            <person name="Pepin K.H."/>
            <person name="Palsikar V.B."/>
            <person name="Mitreva M."/>
            <person name="Wilson R.K."/>
        </authorList>
    </citation>
    <scope>NUCLEOTIDE SEQUENCE [LARGE SCALE GENOMIC DNA]</scope>
    <source>
        <strain evidence="4 5">F0041</strain>
    </source>
</reference>
<gene>
    <name evidence="4" type="ORF">HMPREF1981_03062</name>
</gene>
<organism evidence="4 5">
    <name type="scientific">Bacteroides pyogenes F0041</name>
    <dbReference type="NCBI Taxonomy" id="1321819"/>
    <lineage>
        <taxon>Bacteria</taxon>
        <taxon>Pseudomonadati</taxon>
        <taxon>Bacteroidota</taxon>
        <taxon>Bacteroidia</taxon>
        <taxon>Bacteroidales</taxon>
        <taxon>Bacteroidaceae</taxon>
        <taxon>Bacteroides</taxon>
    </lineage>
</organism>
<dbReference type="Pfam" id="PF16344">
    <property type="entry name" value="FecR_C"/>
    <property type="match status" value="1"/>
</dbReference>
<dbReference type="Gene3D" id="2.60.120.1440">
    <property type="match status" value="1"/>
</dbReference>
<dbReference type="HOGENOM" id="CLU_050192_1_1_10"/>
<dbReference type="Proteomes" id="UP000016496">
    <property type="component" value="Unassembled WGS sequence"/>
</dbReference>
<protein>
    <submittedName>
        <fullName evidence="4">Sigma factor regulatory protein, FecR/PupR family</fullName>
    </submittedName>
</protein>
<dbReference type="Gene3D" id="3.55.50.30">
    <property type="match status" value="1"/>
</dbReference>
<evidence type="ECO:0000259" key="2">
    <source>
        <dbReference type="Pfam" id="PF04773"/>
    </source>
</evidence>
<name>U2CCD5_9BACE</name>
<sequence>MNRKEDKLEQAVRSMEEGKQLSDEELNLLAGDKELMRACRELQSCKNALMRRYDSNAPDVEKEWEAFRFRRHRIRPSATRPAPFPNRSSARTSSGKKKSYRFLWGTLTGMAASFLILLLYTWLSGVSASRHGIVTFEAIDSVQQVMLQTSTGERIPLARETHEEMLHTIGTSLSKKDTLELNYRTRNNPEVPQEDIERHCLSTPRGKDFKITLADGTVVWINAESSLEYPLQFAGKNRIVHLKGEAYFKVARNNECPFIIHTDRMQIQVLGTELNVRNYASHDSHVTLINGQVKVSDSKNQGNAVCLKPGEDAQWREHEAFVVKTVDTDIYTYWKDGYFYFDNAPLVDVTRELGRWYNMNVVFENKDLMNMHVRYFCVRNQTLERAISLLNRMKKIHATLNGNTVYIR</sequence>
<dbReference type="EMBL" id="AWSV01000155">
    <property type="protein sequence ID" value="ERI81673.1"/>
    <property type="molecule type" value="Genomic_DNA"/>
</dbReference>
<comment type="caution">
    <text evidence="4">The sequence shown here is derived from an EMBL/GenBank/DDBJ whole genome shotgun (WGS) entry which is preliminary data.</text>
</comment>
<evidence type="ECO:0000313" key="5">
    <source>
        <dbReference type="Proteomes" id="UP000016496"/>
    </source>
</evidence>
<dbReference type="GO" id="GO:0016989">
    <property type="term" value="F:sigma factor antagonist activity"/>
    <property type="evidence" value="ECO:0007669"/>
    <property type="project" value="TreeGrafter"/>
</dbReference>
<feature type="domain" description="Protein FecR C-terminal" evidence="3">
    <location>
        <begin position="338"/>
        <end position="407"/>
    </location>
</feature>
<evidence type="ECO:0000256" key="1">
    <source>
        <dbReference type="SAM" id="Phobius"/>
    </source>
</evidence>
<accession>U2CCD5</accession>
<dbReference type="PATRIC" id="fig|1321819.3.peg.2829"/>
<feature type="domain" description="FecR protein" evidence="2">
    <location>
        <begin position="202"/>
        <end position="294"/>
    </location>
</feature>
<keyword evidence="1" id="KW-0812">Transmembrane</keyword>
<dbReference type="RefSeq" id="WP_021646821.1">
    <property type="nucleotide sequence ID" value="NZ_KE993153.1"/>
</dbReference>
<evidence type="ECO:0000313" key="4">
    <source>
        <dbReference type="EMBL" id="ERI81673.1"/>
    </source>
</evidence>
<evidence type="ECO:0000259" key="3">
    <source>
        <dbReference type="Pfam" id="PF16344"/>
    </source>
</evidence>
<dbReference type="Pfam" id="PF04773">
    <property type="entry name" value="FecR"/>
    <property type="match status" value="1"/>
</dbReference>
<keyword evidence="1" id="KW-0472">Membrane</keyword>
<dbReference type="InterPro" id="IPR006860">
    <property type="entry name" value="FecR"/>
</dbReference>
<dbReference type="PANTHER" id="PTHR30273:SF2">
    <property type="entry name" value="PROTEIN FECR"/>
    <property type="match status" value="1"/>
</dbReference>
<dbReference type="InterPro" id="IPR032508">
    <property type="entry name" value="FecR_C"/>
</dbReference>
<dbReference type="PANTHER" id="PTHR30273">
    <property type="entry name" value="PERIPLASMIC SIGNAL SENSOR AND SIGMA FACTOR ACTIVATOR FECR-RELATED"/>
    <property type="match status" value="1"/>
</dbReference>
<dbReference type="InterPro" id="IPR012373">
    <property type="entry name" value="Ferrdict_sens_TM"/>
</dbReference>
<proteinExistence type="predicted"/>